<dbReference type="InterPro" id="IPR002913">
    <property type="entry name" value="START_lipid-bd_dom"/>
</dbReference>
<dbReference type="InterPro" id="IPR018828">
    <property type="entry name" value="RRG7"/>
</dbReference>
<evidence type="ECO:0000256" key="2">
    <source>
        <dbReference type="ARBA" id="ARBA00022448"/>
    </source>
</evidence>
<keyword evidence="3" id="KW-0963">Cytoplasm</keyword>
<comment type="subcellular location">
    <subcellularLocation>
        <location evidence="1">Cytoplasm</location>
    </subcellularLocation>
</comment>
<dbReference type="Gene3D" id="3.30.530.20">
    <property type="match status" value="1"/>
</dbReference>
<dbReference type="SUPFAM" id="SSF55961">
    <property type="entry name" value="Bet v1-like"/>
    <property type="match status" value="1"/>
</dbReference>
<dbReference type="InterPro" id="IPR023393">
    <property type="entry name" value="START-like_dom_sf"/>
</dbReference>
<dbReference type="Pfam" id="PF10356">
    <property type="entry name" value="RRG7"/>
    <property type="match status" value="2"/>
</dbReference>
<evidence type="ECO:0000313" key="14">
    <source>
        <dbReference type="Proteomes" id="UP000612746"/>
    </source>
</evidence>
<comment type="subunit">
    <text evidence="8">Interacts with ACOT13/THEM2.</text>
</comment>
<dbReference type="EMBL" id="JAEPRA010000005">
    <property type="protein sequence ID" value="KAG2185124.1"/>
    <property type="molecule type" value="Genomic_DNA"/>
</dbReference>
<gene>
    <name evidence="13" type="ORF">INT44_001914</name>
</gene>
<dbReference type="PROSITE" id="PS50848">
    <property type="entry name" value="START"/>
    <property type="match status" value="1"/>
</dbReference>
<evidence type="ECO:0000256" key="1">
    <source>
        <dbReference type="ARBA" id="ARBA00004496"/>
    </source>
</evidence>
<evidence type="ECO:0000256" key="4">
    <source>
        <dbReference type="ARBA" id="ARBA00022553"/>
    </source>
</evidence>
<keyword evidence="14" id="KW-1185">Reference proteome</keyword>
<dbReference type="AlphaFoldDB" id="A0A8H7UNC0"/>
<name>A0A8H7UNC0_9FUNG</name>
<keyword evidence="5" id="KW-0007">Acetylation</keyword>
<evidence type="ECO:0000313" key="13">
    <source>
        <dbReference type="EMBL" id="KAG2185124.1"/>
    </source>
</evidence>
<dbReference type="PANTHER" id="PTHR19308:SF39">
    <property type="entry name" value="PHOSPHATIDYLCHOLINE TRANSFER PROTEIN"/>
    <property type="match status" value="1"/>
</dbReference>
<keyword evidence="7" id="KW-0446">Lipid-binding</keyword>
<evidence type="ECO:0000256" key="5">
    <source>
        <dbReference type="ARBA" id="ARBA00022990"/>
    </source>
</evidence>
<sequence>MPFQNDDFIDFAKQFVNPDLSSWQTYVETPEFKVYRRTSDRNSSLFEYRIIGGWKDIPARVLSHVYLDLAYRKSWDKHMISYKDLGSNGFHYLIKYPWPMSNRDYVYEIQKKEMRSQDGKRMWAILGDSIKDPQILSQVSHEKGVVTIDNYAQRIVIAADGDKGSKVLMDYFDDPKGNIPTAVINWAAKTGVPGFMKSLHQACVKFEKEHPGYEEQFYTPRHAPRPTDLSAYLVQAADKDPTTNVQRGTRFEFCTQTALMQHFGMQLKHYGGRGDGGIDLRGIWPLSTLIHPSLPSSMALFVQCKDHQKGVSPEHVRSLIGAMVSQQDPSQPLSIGILASPYMQKGFTRQVIRAFDATHIPLGLAIIDGLDVNELVFNEAAKDAMPGVDVTQRFLPNENTSEPIMTFNGRPVPIVN</sequence>
<organism evidence="13 14">
    <name type="scientific">Umbelopsis vinacea</name>
    <dbReference type="NCBI Taxonomy" id="44442"/>
    <lineage>
        <taxon>Eukaryota</taxon>
        <taxon>Fungi</taxon>
        <taxon>Fungi incertae sedis</taxon>
        <taxon>Mucoromycota</taxon>
        <taxon>Mucoromycotina</taxon>
        <taxon>Umbelopsidomycetes</taxon>
        <taxon>Umbelopsidales</taxon>
        <taxon>Umbelopsidaceae</taxon>
        <taxon>Umbelopsis</taxon>
    </lineage>
</organism>
<dbReference type="GO" id="GO:0003676">
    <property type="term" value="F:nucleic acid binding"/>
    <property type="evidence" value="ECO:0007669"/>
    <property type="project" value="InterPro"/>
</dbReference>
<evidence type="ECO:0000256" key="7">
    <source>
        <dbReference type="ARBA" id="ARBA00023121"/>
    </source>
</evidence>
<proteinExistence type="predicted"/>
<evidence type="ECO:0000256" key="8">
    <source>
        <dbReference type="ARBA" id="ARBA00063535"/>
    </source>
</evidence>
<evidence type="ECO:0000256" key="9">
    <source>
        <dbReference type="ARBA" id="ARBA00069061"/>
    </source>
</evidence>
<dbReference type="Pfam" id="PF01852">
    <property type="entry name" value="START"/>
    <property type="match status" value="1"/>
</dbReference>
<dbReference type="GO" id="GO:0005829">
    <property type="term" value="C:cytosol"/>
    <property type="evidence" value="ECO:0007669"/>
    <property type="project" value="UniProtKB-ARBA"/>
</dbReference>
<feature type="domain" description="START" evidence="12">
    <location>
        <begin position="23"/>
        <end position="208"/>
    </location>
</feature>
<keyword evidence="4" id="KW-0597">Phosphoprotein</keyword>
<dbReference type="PANTHER" id="PTHR19308">
    <property type="entry name" value="PHOSPHATIDYLCHOLINE TRANSFER PROTEIN"/>
    <property type="match status" value="1"/>
</dbReference>
<dbReference type="OrthoDB" id="1295045at2759"/>
<evidence type="ECO:0000256" key="10">
    <source>
        <dbReference type="ARBA" id="ARBA00077188"/>
    </source>
</evidence>
<dbReference type="Proteomes" id="UP000612746">
    <property type="component" value="Unassembled WGS sequence"/>
</dbReference>
<accession>A0A8H7UNC0</accession>
<dbReference type="GO" id="GO:0008289">
    <property type="term" value="F:lipid binding"/>
    <property type="evidence" value="ECO:0007669"/>
    <property type="project" value="UniProtKB-KW"/>
</dbReference>
<dbReference type="SMART" id="SM00234">
    <property type="entry name" value="START"/>
    <property type="match status" value="1"/>
</dbReference>
<keyword evidence="6" id="KW-0445">Lipid transport</keyword>
<evidence type="ECO:0000256" key="11">
    <source>
        <dbReference type="ARBA" id="ARBA00079049"/>
    </source>
</evidence>
<dbReference type="FunFam" id="3.30.530.20:FF:000017">
    <property type="entry name" value="Phosphatidylcholine transfer protein, putative"/>
    <property type="match status" value="1"/>
</dbReference>
<protein>
    <recommendedName>
        <fullName evidence="9">Phosphatidylcholine transfer protein</fullName>
    </recommendedName>
    <alternativeName>
        <fullName evidence="11">START domain-containing protein 2</fullName>
    </alternativeName>
    <alternativeName>
        <fullName evidence="10">StAR-related lipid transfer protein 2</fullName>
    </alternativeName>
</protein>
<evidence type="ECO:0000259" key="12">
    <source>
        <dbReference type="PROSITE" id="PS50848"/>
    </source>
</evidence>
<dbReference type="InterPro" id="IPR011856">
    <property type="entry name" value="tRNA_endonuc-like_dom_sf"/>
</dbReference>
<dbReference type="Gene3D" id="3.40.1350.10">
    <property type="match status" value="1"/>
</dbReference>
<dbReference type="GO" id="GO:0006869">
    <property type="term" value="P:lipid transport"/>
    <property type="evidence" value="ECO:0007669"/>
    <property type="project" value="UniProtKB-KW"/>
</dbReference>
<reference evidence="13" key="1">
    <citation type="submission" date="2020-12" db="EMBL/GenBank/DDBJ databases">
        <title>Metabolic potential, ecology and presence of endohyphal bacteria is reflected in genomic diversity of Mucoromycotina.</title>
        <authorList>
            <person name="Muszewska A."/>
            <person name="Okrasinska A."/>
            <person name="Steczkiewicz K."/>
            <person name="Drgas O."/>
            <person name="Orlowska M."/>
            <person name="Perlinska-Lenart U."/>
            <person name="Aleksandrzak-Piekarczyk T."/>
            <person name="Szatraj K."/>
            <person name="Zielenkiewicz U."/>
            <person name="Pilsyk S."/>
            <person name="Malc E."/>
            <person name="Mieczkowski P."/>
            <person name="Kruszewska J.S."/>
            <person name="Biernat P."/>
            <person name="Pawlowska J."/>
        </authorList>
    </citation>
    <scope>NUCLEOTIDE SEQUENCE</scope>
    <source>
        <strain evidence="13">WA0000051536</strain>
    </source>
</reference>
<keyword evidence="2" id="KW-0813">Transport</keyword>
<dbReference type="InterPro" id="IPR051213">
    <property type="entry name" value="START_lipid_transfer"/>
</dbReference>
<evidence type="ECO:0000256" key="6">
    <source>
        <dbReference type="ARBA" id="ARBA00023055"/>
    </source>
</evidence>
<comment type="caution">
    <text evidence="13">The sequence shown here is derived from an EMBL/GenBank/DDBJ whole genome shotgun (WGS) entry which is preliminary data.</text>
</comment>
<evidence type="ECO:0000256" key="3">
    <source>
        <dbReference type="ARBA" id="ARBA00022490"/>
    </source>
</evidence>